<dbReference type="GO" id="GO:0016747">
    <property type="term" value="F:acyltransferase activity, transferring groups other than amino-acyl groups"/>
    <property type="evidence" value="ECO:0007669"/>
    <property type="project" value="InterPro"/>
</dbReference>
<evidence type="ECO:0000313" key="2">
    <source>
        <dbReference type="EMBL" id="SHK04916.1"/>
    </source>
</evidence>
<dbReference type="PROSITE" id="PS51186">
    <property type="entry name" value="GNAT"/>
    <property type="match status" value="1"/>
</dbReference>
<evidence type="ECO:0000313" key="3">
    <source>
        <dbReference type="Proteomes" id="UP000184474"/>
    </source>
</evidence>
<gene>
    <name evidence="2" type="ORF">SAMN04488028_102615</name>
</gene>
<accession>A0A1M6PAE4</accession>
<organism evidence="2 3">
    <name type="scientific">Reichenbachiella agariperforans</name>
    <dbReference type="NCBI Taxonomy" id="156994"/>
    <lineage>
        <taxon>Bacteria</taxon>
        <taxon>Pseudomonadati</taxon>
        <taxon>Bacteroidota</taxon>
        <taxon>Cytophagia</taxon>
        <taxon>Cytophagales</taxon>
        <taxon>Reichenbachiellaceae</taxon>
        <taxon>Reichenbachiella</taxon>
    </lineage>
</organism>
<dbReference type="Gene3D" id="3.40.630.30">
    <property type="match status" value="1"/>
</dbReference>
<dbReference type="RefSeq" id="WP_073121737.1">
    <property type="nucleotide sequence ID" value="NZ_FRAA01000002.1"/>
</dbReference>
<dbReference type="InterPro" id="IPR016181">
    <property type="entry name" value="Acyl_CoA_acyltransferase"/>
</dbReference>
<reference evidence="3" key="1">
    <citation type="submission" date="2016-11" db="EMBL/GenBank/DDBJ databases">
        <authorList>
            <person name="Varghese N."/>
            <person name="Submissions S."/>
        </authorList>
    </citation>
    <scope>NUCLEOTIDE SEQUENCE [LARGE SCALE GENOMIC DNA]</scope>
    <source>
        <strain evidence="3">DSM 26134</strain>
    </source>
</reference>
<evidence type="ECO:0000259" key="1">
    <source>
        <dbReference type="PROSITE" id="PS51186"/>
    </source>
</evidence>
<dbReference type="Proteomes" id="UP000184474">
    <property type="component" value="Unassembled WGS sequence"/>
</dbReference>
<dbReference type="CDD" id="cd04301">
    <property type="entry name" value="NAT_SF"/>
    <property type="match status" value="1"/>
</dbReference>
<sequence>MNLKIGKPQITDGKEIWKLIKRTGNLDLNSEYCYFMLADLYQDHCAIITSPDHSGILGFASCLPRQDQANTLFAWQICTDPLIQKRGMAKKMLQFVLDNQDKKFEYLQATISDDNLGSQALFKSIAKSYGASIDKEMYIAADDFNDSHESEYIYNIGKLNY</sequence>
<proteinExistence type="predicted"/>
<keyword evidence="2" id="KW-0808">Transferase</keyword>
<name>A0A1M6PAE4_REIAG</name>
<dbReference type="Pfam" id="PF00583">
    <property type="entry name" value="Acetyltransf_1"/>
    <property type="match status" value="1"/>
</dbReference>
<dbReference type="EMBL" id="FRAA01000002">
    <property type="protein sequence ID" value="SHK04916.1"/>
    <property type="molecule type" value="Genomic_DNA"/>
</dbReference>
<protein>
    <submittedName>
        <fullName evidence="2">L-2,4-diaminobutyric acid acetyltransferase</fullName>
    </submittedName>
</protein>
<dbReference type="SUPFAM" id="SSF55729">
    <property type="entry name" value="Acyl-CoA N-acyltransferases (Nat)"/>
    <property type="match status" value="1"/>
</dbReference>
<feature type="domain" description="N-acetyltransferase" evidence="1">
    <location>
        <begin position="1"/>
        <end position="157"/>
    </location>
</feature>
<dbReference type="InterPro" id="IPR000182">
    <property type="entry name" value="GNAT_dom"/>
</dbReference>
<dbReference type="AlphaFoldDB" id="A0A1M6PAE4"/>
<dbReference type="STRING" id="156994.SAMN04488028_102615"/>
<keyword evidence="3" id="KW-1185">Reference proteome</keyword>